<feature type="transmembrane region" description="Helical" evidence="2">
    <location>
        <begin position="159"/>
        <end position="180"/>
    </location>
</feature>
<dbReference type="RefSeq" id="WP_073093289.1">
    <property type="nucleotide sequence ID" value="NZ_FRCY01000003.1"/>
</dbReference>
<dbReference type="STRING" id="388280.SAMN04488057_10334"/>
<feature type="transmembrane region" description="Helical" evidence="2">
    <location>
        <begin position="279"/>
        <end position="301"/>
    </location>
</feature>
<dbReference type="PANTHER" id="PTHR36838">
    <property type="entry name" value="AUXIN EFFLUX CARRIER FAMILY PROTEIN"/>
    <property type="match status" value="1"/>
</dbReference>
<evidence type="ECO:0000256" key="2">
    <source>
        <dbReference type="SAM" id="Phobius"/>
    </source>
</evidence>
<evidence type="ECO:0008006" key="5">
    <source>
        <dbReference type="Google" id="ProtNLM"/>
    </source>
</evidence>
<reference evidence="3 4" key="1">
    <citation type="submission" date="2016-11" db="EMBL/GenBank/DDBJ databases">
        <authorList>
            <person name="Jaros S."/>
            <person name="Januszkiewicz K."/>
            <person name="Wedrychowicz H."/>
        </authorList>
    </citation>
    <scope>NUCLEOTIDE SEQUENCE [LARGE SCALE GENOMIC DNA]</scope>
    <source>
        <strain evidence="3 4">CGMCC 1.6102</strain>
    </source>
</reference>
<protein>
    <recommendedName>
        <fullName evidence="5">Permease</fullName>
    </recommendedName>
</protein>
<accession>A0A1M7KYL3</accession>
<sequence>MEITIELYKSLFPYLICILFGYVLVKNVTVNKQWLTSPLVYLFMPFLVIYHVLNADSGMLIFLSVMSFLLAAGMTLPAILTYRKLGEGEYLIKSSFSFFNVAFFGIPTFEAIYGPESITSLICIYVGTALYGDSIGFYQLARPKYERRKALSKVLKTPLIYAFALALALKVFGFTMPVVFDQSADVSGNIVSAAGMMIIGMNLKGVGTDTLAYRSLAWILGVRLLSAVGIMLILLALEYFIFDVLDSKDRQMLGMVSLFPIAANVTVFASMFQSRERASAMLIALSMAVSLILIPVFAALLES</sequence>
<name>A0A1M7KYL3_9BACT</name>
<keyword evidence="2" id="KW-0812">Transmembrane</keyword>
<organism evidence="3 4">
    <name type="scientific">Cyclobacterium lianum</name>
    <dbReference type="NCBI Taxonomy" id="388280"/>
    <lineage>
        <taxon>Bacteria</taxon>
        <taxon>Pseudomonadati</taxon>
        <taxon>Bacteroidota</taxon>
        <taxon>Cytophagia</taxon>
        <taxon>Cytophagales</taxon>
        <taxon>Cyclobacteriaceae</taxon>
        <taxon>Cyclobacterium</taxon>
    </lineage>
</organism>
<keyword evidence="1" id="KW-0813">Transport</keyword>
<feature type="transmembrane region" description="Helical" evidence="2">
    <location>
        <begin position="186"/>
        <end position="203"/>
    </location>
</feature>
<evidence type="ECO:0000256" key="1">
    <source>
        <dbReference type="ARBA" id="ARBA00022448"/>
    </source>
</evidence>
<feature type="transmembrane region" description="Helical" evidence="2">
    <location>
        <begin position="6"/>
        <end position="25"/>
    </location>
</feature>
<feature type="transmembrane region" description="Helical" evidence="2">
    <location>
        <begin position="34"/>
        <end position="53"/>
    </location>
</feature>
<dbReference type="AlphaFoldDB" id="A0A1M7KYL3"/>
<dbReference type="Proteomes" id="UP000184513">
    <property type="component" value="Unassembled WGS sequence"/>
</dbReference>
<dbReference type="EMBL" id="FRCY01000003">
    <property type="protein sequence ID" value="SHM70756.1"/>
    <property type="molecule type" value="Genomic_DNA"/>
</dbReference>
<proteinExistence type="predicted"/>
<keyword evidence="2" id="KW-0472">Membrane</keyword>
<feature type="transmembrane region" description="Helical" evidence="2">
    <location>
        <begin position="59"/>
        <end position="82"/>
    </location>
</feature>
<feature type="transmembrane region" description="Helical" evidence="2">
    <location>
        <begin position="215"/>
        <end position="241"/>
    </location>
</feature>
<feature type="transmembrane region" description="Helical" evidence="2">
    <location>
        <begin position="118"/>
        <end position="138"/>
    </location>
</feature>
<keyword evidence="4" id="KW-1185">Reference proteome</keyword>
<feature type="transmembrane region" description="Helical" evidence="2">
    <location>
        <begin position="253"/>
        <end position="272"/>
    </location>
</feature>
<dbReference type="OrthoDB" id="9810457at2"/>
<keyword evidence="2" id="KW-1133">Transmembrane helix</keyword>
<evidence type="ECO:0000313" key="4">
    <source>
        <dbReference type="Proteomes" id="UP000184513"/>
    </source>
</evidence>
<evidence type="ECO:0000313" key="3">
    <source>
        <dbReference type="EMBL" id="SHM70756.1"/>
    </source>
</evidence>
<gene>
    <name evidence="3" type="ORF">SAMN04488057_10334</name>
</gene>
<dbReference type="PANTHER" id="PTHR36838:SF1">
    <property type="entry name" value="SLR1864 PROTEIN"/>
    <property type="match status" value="1"/>
</dbReference>